<dbReference type="OrthoDB" id="9813719at2"/>
<dbReference type="CDD" id="cd00093">
    <property type="entry name" value="HTH_XRE"/>
    <property type="match status" value="1"/>
</dbReference>
<evidence type="ECO:0000256" key="1">
    <source>
        <dbReference type="ARBA" id="ARBA00023125"/>
    </source>
</evidence>
<dbReference type="PROSITE" id="PS50943">
    <property type="entry name" value="HTH_CROC1"/>
    <property type="match status" value="1"/>
</dbReference>
<evidence type="ECO:0000259" key="2">
    <source>
        <dbReference type="PROSITE" id="PS50943"/>
    </source>
</evidence>
<dbReference type="Pfam" id="PF01381">
    <property type="entry name" value="HTH_3"/>
    <property type="match status" value="1"/>
</dbReference>
<dbReference type="PANTHER" id="PTHR46558">
    <property type="entry name" value="TRACRIPTIONAL REGULATORY PROTEIN-RELATED-RELATED"/>
    <property type="match status" value="1"/>
</dbReference>
<gene>
    <name evidence="3" type="ORF">JN00_0162</name>
</gene>
<dbReference type="Proteomes" id="UP000267246">
    <property type="component" value="Unassembled WGS sequence"/>
</dbReference>
<dbReference type="GO" id="GO:0003677">
    <property type="term" value="F:DNA binding"/>
    <property type="evidence" value="ECO:0007669"/>
    <property type="project" value="UniProtKB-KW"/>
</dbReference>
<evidence type="ECO:0000313" key="3">
    <source>
        <dbReference type="EMBL" id="RMA79111.1"/>
    </source>
</evidence>
<dbReference type="PANTHER" id="PTHR46558:SF4">
    <property type="entry name" value="DNA-BIDING PHAGE PROTEIN"/>
    <property type="match status" value="1"/>
</dbReference>
<dbReference type="AlphaFoldDB" id="A0A3M0A1Q7"/>
<comment type="caution">
    <text evidence="3">The sequence shown here is derived from an EMBL/GenBank/DDBJ whole genome shotgun (WGS) entry which is preliminary data.</text>
</comment>
<protein>
    <submittedName>
        <fullName evidence="3">DNA-binding XRE family transcriptional regulator</fullName>
    </submittedName>
</protein>
<proteinExistence type="predicted"/>
<dbReference type="EMBL" id="REFI01000005">
    <property type="protein sequence ID" value="RMA79111.1"/>
    <property type="molecule type" value="Genomic_DNA"/>
</dbReference>
<organism evidence="3 4">
    <name type="scientific">Metamycoplasma subdolum</name>
    <dbReference type="NCBI Taxonomy" id="92407"/>
    <lineage>
        <taxon>Bacteria</taxon>
        <taxon>Bacillati</taxon>
        <taxon>Mycoplasmatota</taxon>
        <taxon>Mycoplasmoidales</taxon>
        <taxon>Metamycoplasmataceae</taxon>
        <taxon>Metamycoplasma</taxon>
    </lineage>
</organism>
<dbReference type="SUPFAM" id="SSF47413">
    <property type="entry name" value="lambda repressor-like DNA-binding domains"/>
    <property type="match status" value="1"/>
</dbReference>
<evidence type="ECO:0000313" key="4">
    <source>
        <dbReference type="Proteomes" id="UP000267246"/>
    </source>
</evidence>
<dbReference type="RefSeq" id="WP_121940649.1">
    <property type="nucleotide sequence ID" value="NZ_CP137846.1"/>
</dbReference>
<reference evidence="3 4" key="1">
    <citation type="submission" date="2018-10" db="EMBL/GenBank/DDBJ databases">
        <title>Genomic Encyclopedia of Archaeal and Bacterial Type Strains, Phase II (KMG-II): from individual species to whole genera.</title>
        <authorList>
            <person name="Goeker M."/>
        </authorList>
    </citation>
    <scope>NUCLEOTIDE SEQUENCE [LARGE SCALE GENOMIC DNA]</scope>
    <source>
        <strain evidence="3 4">ATCC 29870</strain>
    </source>
</reference>
<keyword evidence="4" id="KW-1185">Reference proteome</keyword>
<feature type="domain" description="HTH cro/C1-type" evidence="2">
    <location>
        <begin position="7"/>
        <end position="61"/>
    </location>
</feature>
<sequence>MNYPVKIKEYREKVLCTQEELAKKLGVSFASVNRWEQGLFEPTMKSKRKLKKLFEKEGIYA</sequence>
<dbReference type="InterPro" id="IPR010982">
    <property type="entry name" value="Lambda_DNA-bd_dom_sf"/>
</dbReference>
<accession>A0A3M0A1Q7</accession>
<keyword evidence="1 3" id="KW-0238">DNA-binding</keyword>
<dbReference type="SMART" id="SM00530">
    <property type="entry name" value="HTH_XRE"/>
    <property type="match status" value="1"/>
</dbReference>
<name>A0A3M0A1Q7_9BACT</name>
<dbReference type="InterPro" id="IPR001387">
    <property type="entry name" value="Cro/C1-type_HTH"/>
</dbReference>
<dbReference type="Gene3D" id="1.10.260.40">
    <property type="entry name" value="lambda repressor-like DNA-binding domains"/>
    <property type="match status" value="1"/>
</dbReference>